<keyword evidence="5 11" id="KW-0812">Transmembrane</keyword>
<evidence type="ECO:0000256" key="4">
    <source>
        <dbReference type="ARBA" id="ARBA00022496"/>
    </source>
</evidence>
<dbReference type="CDD" id="cd01347">
    <property type="entry name" value="ligand_gated_channel"/>
    <property type="match status" value="1"/>
</dbReference>
<comment type="similarity">
    <text evidence="11 12">Belongs to the TonB-dependent receptor family.</text>
</comment>
<keyword evidence="6" id="KW-0408">Iron</keyword>
<evidence type="ECO:0000256" key="13">
    <source>
        <dbReference type="SAM" id="SignalP"/>
    </source>
</evidence>
<keyword evidence="4" id="KW-0410">Iron transport</keyword>
<evidence type="ECO:0000313" key="17">
    <source>
        <dbReference type="Proteomes" id="UP000515297"/>
    </source>
</evidence>
<sequence>MKKALHCLGASALVLSSMLASTLAPEQAHAQAVINEPGETSVPAETPAAGVTEIVVTAQKESQNLQDVPISVTAVTGEMIEDAQINNIADLSNSIPNVQINTFSNSPDSAVFTIRGVGVNDADPYVGTTVSVVVDGVVVGVNTAALLSLFDIERVEVLRGPQGTLFGANTTGGVINVITKQPTGEFGGDVQFVYGNYGQLEVNASLNFPIAEQFAGKISVLHNEMDGYFRNYLDGERIGERNITTFRGYLQYDGADYDATLIGEYVRSRNGSQTGVLIAGPGELFYTPGETEDPFDFRRGLSDDQPDLNDRDTYSLTLTQNLDTSFGTLTSITNYREYDNLLFSDDDATTRVLLQTRRDTNHHQFSQELRNLVDITDSTRLIAGVFYFEQEYFLDQDGKLDGFLPGLGQPQTQEQENRSYSAFAQLYQDLTPELTLQAGIRYSHERTSATSTTANSISPDGGPAAFDDPVIPGSLITATGKESWDNVGYKVGLDYAPSTDLLLYGYYARGFKSGGFTGRIAIAQDIGPFDPETLDTFEIGVKADLLDRRLRLNLATFLNKYDDMQVVQNITYPSGANSASIANAGKAETKGFELEATAVPVDGLTLSGSLAYLDAKYEEYDTLVLDAATGGLVPVSYAGNRLMNSPEWNVALGLNWEGRVGPGELNANAQYTYTSDKFTSYTNLPVERVDATELVNASLRWSPDNSGLEFGVWVRNLFDEEYFNQKLNLAGIGTLASIGAPRTYGIDARFSF</sequence>
<evidence type="ECO:0000256" key="2">
    <source>
        <dbReference type="ARBA" id="ARBA00022448"/>
    </source>
</evidence>
<dbReference type="AlphaFoldDB" id="A0A7G6VSK4"/>
<dbReference type="Pfam" id="PF00593">
    <property type="entry name" value="TonB_dep_Rec_b-barrel"/>
    <property type="match status" value="1"/>
</dbReference>
<dbReference type="Gene3D" id="2.40.170.20">
    <property type="entry name" value="TonB-dependent receptor, beta-barrel domain"/>
    <property type="match status" value="1"/>
</dbReference>
<keyword evidence="10 11" id="KW-0998">Cell outer membrane</keyword>
<dbReference type="InterPro" id="IPR036942">
    <property type="entry name" value="Beta-barrel_TonB_sf"/>
</dbReference>
<comment type="subcellular location">
    <subcellularLocation>
        <location evidence="1 11">Cell outer membrane</location>
        <topology evidence="1 11">Multi-pass membrane protein</topology>
    </subcellularLocation>
</comment>
<dbReference type="EMBL" id="CP060052">
    <property type="protein sequence ID" value="QNE04719.1"/>
    <property type="molecule type" value="Genomic_DNA"/>
</dbReference>
<keyword evidence="2 11" id="KW-0813">Transport</keyword>
<evidence type="ECO:0000256" key="5">
    <source>
        <dbReference type="ARBA" id="ARBA00022692"/>
    </source>
</evidence>
<keyword evidence="13" id="KW-0732">Signal</keyword>
<proteinExistence type="inferred from homology"/>
<dbReference type="SUPFAM" id="SSF56935">
    <property type="entry name" value="Porins"/>
    <property type="match status" value="1"/>
</dbReference>
<evidence type="ECO:0000313" key="16">
    <source>
        <dbReference type="EMBL" id="QNE04719.1"/>
    </source>
</evidence>
<evidence type="ECO:0000256" key="7">
    <source>
        <dbReference type="ARBA" id="ARBA00023065"/>
    </source>
</evidence>
<dbReference type="GO" id="GO:0006826">
    <property type="term" value="P:iron ion transport"/>
    <property type="evidence" value="ECO:0007669"/>
    <property type="project" value="UniProtKB-KW"/>
</dbReference>
<dbReference type="InterPro" id="IPR039426">
    <property type="entry name" value="TonB-dep_rcpt-like"/>
</dbReference>
<keyword evidence="3 11" id="KW-1134">Transmembrane beta strand</keyword>
<organism evidence="16 17">
    <name type="scientific">Croceicoccus marinus</name>
    <dbReference type="NCBI Taxonomy" id="450378"/>
    <lineage>
        <taxon>Bacteria</taxon>
        <taxon>Pseudomonadati</taxon>
        <taxon>Pseudomonadota</taxon>
        <taxon>Alphaproteobacteria</taxon>
        <taxon>Sphingomonadales</taxon>
        <taxon>Erythrobacteraceae</taxon>
        <taxon>Croceicoccus</taxon>
    </lineage>
</organism>
<evidence type="ECO:0000256" key="1">
    <source>
        <dbReference type="ARBA" id="ARBA00004571"/>
    </source>
</evidence>
<dbReference type="PANTHER" id="PTHR32552">
    <property type="entry name" value="FERRICHROME IRON RECEPTOR-RELATED"/>
    <property type="match status" value="1"/>
</dbReference>
<gene>
    <name evidence="16" type="ORF">H4O24_12265</name>
</gene>
<keyword evidence="8 12" id="KW-0798">TonB box</keyword>
<evidence type="ECO:0000259" key="14">
    <source>
        <dbReference type="Pfam" id="PF00593"/>
    </source>
</evidence>
<evidence type="ECO:0000256" key="11">
    <source>
        <dbReference type="PROSITE-ProRule" id="PRU01360"/>
    </source>
</evidence>
<protein>
    <submittedName>
        <fullName evidence="16">TonB-dependent receptor</fullName>
    </submittedName>
</protein>
<accession>A0A7G6VSK4</accession>
<reference evidence="16 17" key="1">
    <citation type="submission" date="2020-08" db="EMBL/GenBank/DDBJ databases">
        <authorList>
            <person name="Liu G."/>
            <person name="Sun C."/>
        </authorList>
    </citation>
    <scope>NUCLEOTIDE SEQUENCE [LARGE SCALE GENOMIC DNA]</scope>
    <source>
        <strain evidence="16 17">OT19</strain>
    </source>
</reference>
<feature type="chain" id="PRO_5028819224" evidence="13">
    <location>
        <begin position="31"/>
        <end position="752"/>
    </location>
</feature>
<keyword evidence="7" id="KW-0406">Ion transport</keyword>
<keyword evidence="9 11" id="KW-0472">Membrane</keyword>
<feature type="signal peptide" evidence="13">
    <location>
        <begin position="1"/>
        <end position="30"/>
    </location>
</feature>
<dbReference type="InterPro" id="IPR012910">
    <property type="entry name" value="Plug_dom"/>
</dbReference>
<name>A0A7G6VSK4_9SPHN</name>
<evidence type="ECO:0000256" key="8">
    <source>
        <dbReference type="ARBA" id="ARBA00023077"/>
    </source>
</evidence>
<dbReference type="PROSITE" id="PS52016">
    <property type="entry name" value="TONB_DEPENDENT_REC_3"/>
    <property type="match status" value="1"/>
</dbReference>
<evidence type="ECO:0000256" key="9">
    <source>
        <dbReference type="ARBA" id="ARBA00023136"/>
    </source>
</evidence>
<dbReference type="Proteomes" id="UP000515297">
    <property type="component" value="Chromosome"/>
</dbReference>
<dbReference type="PANTHER" id="PTHR32552:SF81">
    <property type="entry name" value="TONB-DEPENDENT OUTER MEMBRANE RECEPTOR"/>
    <property type="match status" value="1"/>
</dbReference>
<evidence type="ECO:0000256" key="12">
    <source>
        <dbReference type="RuleBase" id="RU003357"/>
    </source>
</evidence>
<evidence type="ECO:0000256" key="6">
    <source>
        <dbReference type="ARBA" id="ARBA00023004"/>
    </source>
</evidence>
<dbReference type="RefSeq" id="WP_185883966.1">
    <property type="nucleotide sequence ID" value="NZ_CP060052.1"/>
</dbReference>
<keyword evidence="16" id="KW-0675">Receptor</keyword>
<feature type="domain" description="TonB-dependent receptor-like beta-barrel" evidence="14">
    <location>
        <begin position="249"/>
        <end position="717"/>
    </location>
</feature>
<evidence type="ECO:0000259" key="15">
    <source>
        <dbReference type="Pfam" id="PF07715"/>
    </source>
</evidence>
<feature type="domain" description="TonB-dependent receptor plug" evidence="15">
    <location>
        <begin position="65"/>
        <end position="174"/>
    </location>
</feature>
<evidence type="ECO:0000256" key="10">
    <source>
        <dbReference type="ARBA" id="ARBA00023237"/>
    </source>
</evidence>
<evidence type="ECO:0000256" key="3">
    <source>
        <dbReference type="ARBA" id="ARBA00022452"/>
    </source>
</evidence>
<dbReference type="Pfam" id="PF07715">
    <property type="entry name" value="Plug"/>
    <property type="match status" value="1"/>
</dbReference>
<dbReference type="GO" id="GO:0009279">
    <property type="term" value="C:cell outer membrane"/>
    <property type="evidence" value="ECO:0007669"/>
    <property type="project" value="UniProtKB-SubCell"/>
</dbReference>
<dbReference type="InterPro" id="IPR000531">
    <property type="entry name" value="Beta-barrel_TonB"/>
</dbReference>